<evidence type="ECO:0000313" key="2">
    <source>
        <dbReference type="EMBL" id="TNV68494.1"/>
    </source>
</evidence>
<keyword evidence="1" id="KW-0472">Membrane</keyword>
<keyword evidence="3" id="KW-1185">Reference proteome</keyword>
<organism evidence="2 3">
    <name type="scientific">Trichococcus shcherbakoviae subsp. psychrophilus</name>
    <dbReference type="NCBI Taxonomy" id="2585775"/>
    <lineage>
        <taxon>Bacteria</taxon>
        <taxon>Bacillati</taxon>
        <taxon>Bacillota</taxon>
        <taxon>Bacilli</taxon>
        <taxon>Lactobacillales</taxon>
        <taxon>Carnobacteriaceae</taxon>
        <taxon>Trichococcus</taxon>
    </lineage>
</organism>
<comment type="caution">
    <text evidence="2">The sequence shown here is derived from an EMBL/GenBank/DDBJ whole genome shotgun (WGS) entry which is preliminary data.</text>
</comment>
<dbReference type="EMBL" id="VENO01000003">
    <property type="protein sequence ID" value="TNV68494.1"/>
    <property type="molecule type" value="Genomic_DNA"/>
</dbReference>
<reference evidence="2 3" key="1">
    <citation type="submission" date="2019-06" db="EMBL/GenBank/DDBJ databases">
        <title>Description Trichococcus psychrophilus sp. nov., isolated from a cold spring, by genomic and phenotypic analyses.</title>
        <authorList>
            <person name="Zakharyuk A."/>
        </authorList>
    </citation>
    <scope>NUCLEOTIDE SEQUENCE [LARGE SCALE GENOMIC DNA]</scope>
    <source>
        <strain evidence="2 3">SKBG</strain>
    </source>
</reference>
<keyword evidence="1" id="KW-0812">Transmembrane</keyword>
<gene>
    <name evidence="2" type="ORF">FHK04_09800</name>
</gene>
<dbReference type="RefSeq" id="WP_140186559.1">
    <property type="nucleotide sequence ID" value="NZ_VENO01000003.1"/>
</dbReference>
<accession>A0A5C5E8A1</accession>
<sequence length="473" mass="53864">MGKYKYTTSEKEINKVIKMNELDEKSLQQNFREGNKKLSVSIDTSEQLLRDLGYSSELKTLKRNYKRIPNQGEMNPVSDWVELVAEANKMIPYEVELEDILSSKEFEIAFNDLDRIKSEFANKVKMNKTDISFLILATALQTVRWILMPELGETIDKSNRMAHDDSKIKDEVKRRNKAFKDKHLDTGGNDGTWRVQKSEQKTWMDMVFNSVPYDATKGSVAIGLNMEGGYHRYKTLGHDPMLGWIFGTTNIMTDTLTLNSFLSYRIKKMTITNQKVYLPNLFQESKEVIDNDFHCLPAAVFAQGVHLKSDEYTKLGLPVPVLGVFSEKLAGKLYHSQYDALCLAKDAKKVGASAVISIIINMIIGLSHGLFYDEKTDGTKDLYEARTRKILMYSNVIASSSNLIAVYITKNPKKLDVGGLIVTISRLFSDIRFITKLKDEFISVELDSGMQKELNAANDLFVEFQSEAYLNQY</sequence>
<keyword evidence="1" id="KW-1133">Transmembrane helix</keyword>
<feature type="transmembrane region" description="Helical" evidence="1">
    <location>
        <begin position="350"/>
        <end position="370"/>
    </location>
</feature>
<name>A0A5C5E8A1_9LACT</name>
<proteinExistence type="predicted"/>
<evidence type="ECO:0000313" key="3">
    <source>
        <dbReference type="Proteomes" id="UP000313395"/>
    </source>
</evidence>
<evidence type="ECO:0000256" key="1">
    <source>
        <dbReference type="SAM" id="Phobius"/>
    </source>
</evidence>
<dbReference type="AlphaFoldDB" id="A0A5C5E8A1"/>
<protein>
    <submittedName>
        <fullName evidence="2">Uncharacterized protein</fullName>
    </submittedName>
</protein>
<dbReference type="Proteomes" id="UP000313395">
    <property type="component" value="Unassembled WGS sequence"/>
</dbReference>